<keyword evidence="4 7" id="KW-0645">Protease</keyword>
<keyword evidence="7" id="KW-0472">Membrane</keyword>
<keyword evidence="7" id="KW-0812">Transmembrane</keyword>
<protein>
    <recommendedName>
        <fullName evidence="3 7">Signal peptidase I</fullName>
        <ecNumber evidence="3 7">3.4.21.89</ecNumber>
    </recommendedName>
</protein>
<feature type="domain" description="Peptidase S26" evidence="9">
    <location>
        <begin position="5"/>
        <end position="164"/>
    </location>
</feature>
<dbReference type="PROSITE" id="PS00761">
    <property type="entry name" value="SPASE_I_3"/>
    <property type="match status" value="1"/>
</dbReference>
<evidence type="ECO:0000256" key="7">
    <source>
        <dbReference type="RuleBase" id="RU003993"/>
    </source>
</evidence>
<dbReference type="InterPro" id="IPR000223">
    <property type="entry name" value="Pept_S26A_signal_pept_1"/>
</dbReference>
<dbReference type="CDD" id="cd06530">
    <property type="entry name" value="S26_SPase_I"/>
    <property type="match status" value="1"/>
</dbReference>
<comment type="caution">
    <text evidence="10">The sequence shown here is derived from an EMBL/GenBank/DDBJ whole genome shotgun (WGS) entry which is preliminary data.</text>
</comment>
<evidence type="ECO:0000256" key="3">
    <source>
        <dbReference type="ARBA" id="ARBA00013208"/>
    </source>
</evidence>
<evidence type="ECO:0000256" key="5">
    <source>
        <dbReference type="ARBA" id="ARBA00022801"/>
    </source>
</evidence>
<dbReference type="InterPro" id="IPR036286">
    <property type="entry name" value="LexA/Signal_pep-like_sf"/>
</dbReference>
<evidence type="ECO:0000256" key="1">
    <source>
        <dbReference type="ARBA" id="ARBA00000677"/>
    </source>
</evidence>
<dbReference type="InterPro" id="IPR019533">
    <property type="entry name" value="Peptidase_S26"/>
</dbReference>
<dbReference type="InterPro" id="IPR019756">
    <property type="entry name" value="Pept_S26A_signal_pept_1_Ser-AS"/>
</dbReference>
<evidence type="ECO:0000313" key="11">
    <source>
        <dbReference type="Proteomes" id="UP000179686"/>
    </source>
</evidence>
<comment type="catalytic activity">
    <reaction evidence="1 7">
        <text>Cleavage of hydrophobic, N-terminal signal or leader sequences from secreted and periplasmic proteins.</text>
        <dbReference type="EC" id="3.4.21.89"/>
    </reaction>
</comment>
<dbReference type="Pfam" id="PF10502">
    <property type="entry name" value="Peptidase_S26"/>
    <property type="match status" value="1"/>
</dbReference>
<evidence type="ECO:0000256" key="4">
    <source>
        <dbReference type="ARBA" id="ARBA00022670"/>
    </source>
</evidence>
<keyword evidence="7" id="KW-1133">Transmembrane helix</keyword>
<name>A0A1F6VSJ5_9BACT</name>
<proteinExistence type="inferred from homology"/>
<dbReference type="GO" id="GO:0016020">
    <property type="term" value="C:membrane"/>
    <property type="evidence" value="ECO:0007669"/>
    <property type="project" value="UniProtKB-SubCell"/>
</dbReference>
<comment type="subcellular location">
    <subcellularLocation>
        <location evidence="8">Membrane</location>
        <topology evidence="8">Single-pass type II membrane protein</topology>
    </subcellularLocation>
</comment>
<feature type="active site" evidence="6">
    <location>
        <position position="35"/>
    </location>
</feature>
<keyword evidence="5 7" id="KW-0378">Hydrolase</keyword>
<evidence type="ECO:0000256" key="6">
    <source>
        <dbReference type="PIRSR" id="PIRSR600223-1"/>
    </source>
</evidence>
<dbReference type="SUPFAM" id="SSF51306">
    <property type="entry name" value="LexA/Signal peptidase"/>
    <property type="match status" value="1"/>
</dbReference>
<comment type="similarity">
    <text evidence="2 8">Belongs to the peptidase S26 family.</text>
</comment>
<dbReference type="GO" id="GO:0004252">
    <property type="term" value="F:serine-type endopeptidase activity"/>
    <property type="evidence" value="ECO:0007669"/>
    <property type="project" value="InterPro"/>
</dbReference>
<organism evidence="10 11">
    <name type="scientific">Candidatus Nomurabacteria bacterium RIFCSPHIGHO2_02_FULL_38_15</name>
    <dbReference type="NCBI Taxonomy" id="1801752"/>
    <lineage>
        <taxon>Bacteria</taxon>
        <taxon>Candidatus Nomuraibacteriota</taxon>
    </lineage>
</organism>
<evidence type="ECO:0000313" key="10">
    <source>
        <dbReference type="EMBL" id="OGI72425.1"/>
    </source>
</evidence>
<dbReference type="NCBIfam" id="TIGR02227">
    <property type="entry name" value="sigpep_I_bact"/>
    <property type="match status" value="1"/>
</dbReference>
<dbReference type="STRING" id="1801752.A3J61_00245"/>
<gene>
    <name evidence="10" type="ORF">A3J61_00245</name>
</gene>
<dbReference type="PANTHER" id="PTHR43390">
    <property type="entry name" value="SIGNAL PEPTIDASE I"/>
    <property type="match status" value="1"/>
</dbReference>
<dbReference type="PROSITE" id="PS00760">
    <property type="entry name" value="SPASE_I_2"/>
    <property type="match status" value="1"/>
</dbReference>
<feature type="transmembrane region" description="Helical" evidence="7">
    <location>
        <begin position="7"/>
        <end position="25"/>
    </location>
</feature>
<accession>A0A1F6VSJ5</accession>
<dbReference type="EC" id="3.4.21.89" evidence="3 7"/>
<evidence type="ECO:0000259" key="9">
    <source>
        <dbReference type="Pfam" id="PF10502"/>
    </source>
</evidence>
<reference evidence="10 11" key="1">
    <citation type="journal article" date="2016" name="Nat. Commun.">
        <title>Thousands of microbial genomes shed light on interconnected biogeochemical processes in an aquifer system.</title>
        <authorList>
            <person name="Anantharaman K."/>
            <person name="Brown C.T."/>
            <person name="Hug L.A."/>
            <person name="Sharon I."/>
            <person name="Castelle C.J."/>
            <person name="Probst A.J."/>
            <person name="Thomas B.C."/>
            <person name="Singh A."/>
            <person name="Wilkins M.J."/>
            <person name="Karaoz U."/>
            <person name="Brodie E.L."/>
            <person name="Williams K.H."/>
            <person name="Hubbard S.S."/>
            <person name="Banfield J.F."/>
        </authorList>
    </citation>
    <scope>NUCLEOTIDE SEQUENCE [LARGE SCALE GENOMIC DNA]</scope>
</reference>
<dbReference type="PROSITE" id="PS00501">
    <property type="entry name" value="SPASE_I_1"/>
    <property type="match status" value="1"/>
</dbReference>
<dbReference type="PANTHER" id="PTHR43390:SF1">
    <property type="entry name" value="CHLOROPLAST PROCESSING PEPTIDASE"/>
    <property type="match status" value="1"/>
</dbReference>
<evidence type="ECO:0000256" key="2">
    <source>
        <dbReference type="ARBA" id="ARBA00009370"/>
    </source>
</evidence>
<dbReference type="Proteomes" id="UP000179686">
    <property type="component" value="Unassembled WGS sequence"/>
</dbReference>
<dbReference type="GO" id="GO:0006465">
    <property type="term" value="P:signal peptide processing"/>
    <property type="evidence" value="ECO:0007669"/>
    <property type="project" value="InterPro"/>
</dbReference>
<dbReference type="EMBL" id="MFUC01000006">
    <property type="protein sequence ID" value="OGI72425.1"/>
    <property type="molecule type" value="Genomic_DNA"/>
</dbReference>
<dbReference type="PRINTS" id="PR00727">
    <property type="entry name" value="LEADERPTASE"/>
</dbReference>
<dbReference type="InterPro" id="IPR019757">
    <property type="entry name" value="Pept_S26A_signal_pept_1_Lys-AS"/>
</dbReference>
<feature type="active site" evidence="6">
    <location>
        <position position="78"/>
    </location>
</feature>
<evidence type="ECO:0000256" key="8">
    <source>
        <dbReference type="RuleBase" id="RU362042"/>
    </source>
</evidence>
<dbReference type="Gene3D" id="2.10.109.10">
    <property type="entry name" value="Umud Fragment, subunit A"/>
    <property type="match status" value="1"/>
</dbReference>
<dbReference type="InterPro" id="IPR019758">
    <property type="entry name" value="Pept_S26A_signal_pept_1_CS"/>
</dbReference>
<dbReference type="AlphaFoldDB" id="A0A1F6VSJ5"/>
<dbReference type="GO" id="GO:0009003">
    <property type="term" value="F:signal peptidase activity"/>
    <property type="evidence" value="ECO:0007669"/>
    <property type="project" value="UniProtKB-EC"/>
</dbReference>
<sequence>MTDAKELFRFLLVAAIIVVPIRYFIMQPFVVSGSSMDPTFHNNEYLIVDKLSYNLNKIHRGDAVVFHFPLEKRKYLVKRLIGLPGDTVTLRSDGTVTIKNRLHPNGFTVAEDYLENHDGYNLTITVPEKKVFVLGDNRPVSYDSRAWGLLDEDRMVGRVYLRLWPLTRIDYLPGKTNLLNQ</sequence>